<dbReference type="EMBL" id="ONZP01000432">
    <property type="protein sequence ID" value="SPJ84162.1"/>
    <property type="molecule type" value="Genomic_DNA"/>
</dbReference>
<keyword evidence="1 2" id="KW-0728">SH3 domain</keyword>
<dbReference type="InterPro" id="IPR035521">
    <property type="entry name" value="Fus1_SH3"/>
</dbReference>
<feature type="compositionally biased region" description="Pro residues" evidence="3">
    <location>
        <begin position="654"/>
        <end position="664"/>
    </location>
</feature>
<keyword evidence="4" id="KW-0472">Membrane</keyword>
<evidence type="ECO:0000313" key="7">
    <source>
        <dbReference type="Proteomes" id="UP001187734"/>
    </source>
</evidence>
<dbReference type="PANTHER" id="PTHR24149:SF14">
    <property type="entry name" value="ANKYRIN REPEAT DOMAIN 12"/>
    <property type="match status" value="1"/>
</dbReference>
<name>A0AAE8MGS7_9HYPO</name>
<reference evidence="6" key="1">
    <citation type="submission" date="2018-03" db="EMBL/GenBank/DDBJ databases">
        <authorList>
            <person name="Guldener U."/>
        </authorList>
    </citation>
    <scope>NUCLEOTIDE SEQUENCE</scope>
</reference>
<feature type="compositionally biased region" description="Low complexity" evidence="3">
    <location>
        <begin position="665"/>
        <end position="707"/>
    </location>
</feature>
<comment type="caution">
    <text evidence="6">The sequence shown here is derived from an EMBL/GenBank/DDBJ whole genome shotgun (WGS) entry which is preliminary data.</text>
</comment>
<accession>A0AAE8MGS7</accession>
<feature type="region of interest" description="Disordered" evidence="3">
    <location>
        <begin position="386"/>
        <end position="427"/>
    </location>
</feature>
<dbReference type="AlphaFoldDB" id="A0AAE8MGS7"/>
<keyword evidence="4" id="KW-0812">Transmembrane</keyword>
<feature type="compositionally biased region" description="Polar residues" evidence="3">
    <location>
        <begin position="189"/>
        <end position="209"/>
    </location>
</feature>
<proteinExistence type="predicted"/>
<evidence type="ECO:0000313" key="6">
    <source>
        <dbReference type="EMBL" id="SPJ84162.1"/>
    </source>
</evidence>
<dbReference type="Proteomes" id="UP001187734">
    <property type="component" value="Unassembled WGS sequence"/>
</dbReference>
<gene>
    <name evidence="6" type="ORF">FTOL_10679</name>
</gene>
<evidence type="ECO:0000256" key="1">
    <source>
        <dbReference type="ARBA" id="ARBA00022443"/>
    </source>
</evidence>
<organism evidence="6 7">
    <name type="scientific">Fusarium torulosum</name>
    <dbReference type="NCBI Taxonomy" id="33205"/>
    <lineage>
        <taxon>Eukaryota</taxon>
        <taxon>Fungi</taxon>
        <taxon>Dikarya</taxon>
        <taxon>Ascomycota</taxon>
        <taxon>Pezizomycotina</taxon>
        <taxon>Sordariomycetes</taxon>
        <taxon>Hypocreomycetidae</taxon>
        <taxon>Hypocreales</taxon>
        <taxon>Nectriaceae</taxon>
        <taxon>Fusarium</taxon>
    </lineage>
</organism>
<feature type="region of interest" description="Disordered" evidence="3">
    <location>
        <begin position="505"/>
        <end position="538"/>
    </location>
</feature>
<sequence>MHLQHMHVHRRAEALFGFGNIAHEIDASDVEKRHVEKREPQAVKTVFKTVEATFEGAIGGYKTVGHEPKATGSSKESDQNEEDDKKEKEAEEKKKEAEEAREKAEAAKKKAQEESDRKEEEEAEEAAAKKKAAEEKAKQEKEEQEKEKEEKAAEEEAAKKKAAEEAKSRSKAEEDKVDATTAEDKESSTAKPTRTRLQITSSDDPTSVPSVIRDPVESQSIDSILAKATGATSASTTIDGVADMSGASSLPSSSSSAVPEDSGSTSAGAKAGIAFGVLGGLLAMGLLVYFIFAKRRKQAEMEKLENDDEKLHGPLAGNGGGAPMVAAAAVRRSMSPEPAETASVTAAKAPRVSLRPVTQFLPNWNGLDNQKRTSKGAALGLVVPAASSPSAANGPLSPRTPGGSAWERPSTAQSVDPANPFGTQAERVPSPINEETASVYRATPSPMSEKSTIAVAAAAAFPAATAPVSPQSPSNDPFTANGPAVAAGDGASLVARKTSIRRVGPQELDLTIPNAPMSTIPASPAGTEYSNSPVTPGTLDAPSAGAAAIAAAGGPANSAVHRVQLDFKPTMDDELELRAGDLVRLLHEYDDGWALCIRLDRSRQGVVPRTCLSTRPVKPRPAQAGPRPGPPGKAGGPPRGPGLMTPHGNRPQSPMGPPMGPPGRPQGRPMSPGPRGQSPGPFQGQPQSRSMSPGPRSQSPGPRSQSPAGNRSQSPTGTNRRNNPPGPSPMNPSQDPRPGHAASGSLSRKPVPGQAY</sequence>
<dbReference type="SMART" id="SM00326">
    <property type="entry name" value="SH3"/>
    <property type="match status" value="1"/>
</dbReference>
<feature type="region of interest" description="Disordered" evidence="3">
    <location>
        <begin position="241"/>
        <end position="266"/>
    </location>
</feature>
<feature type="region of interest" description="Disordered" evidence="3">
    <location>
        <begin position="465"/>
        <end position="484"/>
    </location>
</feature>
<evidence type="ECO:0000259" key="5">
    <source>
        <dbReference type="PROSITE" id="PS50002"/>
    </source>
</evidence>
<feature type="transmembrane region" description="Helical" evidence="4">
    <location>
        <begin position="271"/>
        <end position="292"/>
    </location>
</feature>
<keyword evidence="4" id="KW-1133">Transmembrane helix</keyword>
<dbReference type="PANTHER" id="PTHR24149">
    <property type="entry name" value="ANKYRIN REPEAT DOMAIN-CONTAINING PROTEIN 12"/>
    <property type="match status" value="1"/>
</dbReference>
<dbReference type="InterPro" id="IPR053210">
    <property type="entry name" value="ANKRD12"/>
</dbReference>
<protein>
    <recommendedName>
        <fullName evidence="5">SH3 domain-containing protein</fullName>
    </recommendedName>
</protein>
<feature type="region of interest" description="Disordered" evidence="3">
    <location>
        <begin position="610"/>
        <end position="756"/>
    </location>
</feature>
<dbReference type="CDD" id="cd11854">
    <property type="entry name" value="SH3_Fus1p"/>
    <property type="match status" value="1"/>
</dbReference>
<evidence type="ECO:0000256" key="3">
    <source>
        <dbReference type="SAM" id="MobiDB-lite"/>
    </source>
</evidence>
<dbReference type="PROSITE" id="PS50002">
    <property type="entry name" value="SH3"/>
    <property type="match status" value="1"/>
</dbReference>
<feature type="compositionally biased region" description="Low complexity" evidence="3">
    <location>
        <begin position="245"/>
        <end position="264"/>
    </location>
</feature>
<feature type="compositionally biased region" description="Low complexity" evidence="3">
    <location>
        <begin position="386"/>
        <end position="397"/>
    </location>
</feature>
<dbReference type="Pfam" id="PF14604">
    <property type="entry name" value="SH3_9"/>
    <property type="match status" value="1"/>
</dbReference>
<dbReference type="Gene3D" id="2.30.30.40">
    <property type="entry name" value="SH3 Domains"/>
    <property type="match status" value="1"/>
</dbReference>
<dbReference type="InterPro" id="IPR036028">
    <property type="entry name" value="SH3-like_dom_sf"/>
</dbReference>
<evidence type="ECO:0000256" key="2">
    <source>
        <dbReference type="PROSITE-ProRule" id="PRU00192"/>
    </source>
</evidence>
<dbReference type="GO" id="GO:0005654">
    <property type="term" value="C:nucleoplasm"/>
    <property type="evidence" value="ECO:0007669"/>
    <property type="project" value="TreeGrafter"/>
</dbReference>
<feature type="domain" description="SH3" evidence="5">
    <location>
        <begin position="556"/>
        <end position="617"/>
    </location>
</feature>
<dbReference type="SUPFAM" id="SSF50044">
    <property type="entry name" value="SH3-domain"/>
    <property type="match status" value="1"/>
</dbReference>
<dbReference type="InterPro" id="IPR001452">
    <property type="entry name" value="SH3_domain"/>
</dbReference>
<evidence type="ECO:0000256" key="4">
    <source>
        <dbReference type="SAM" id="Phobius"/>
    </source>
</evidence>
<feature type="compositionally biased region" description="Polar residues" evidence="3">
    <location>
        <begin position="469"/>
        <end position="478"/>
    </location>
</feature>
<feature type="compositionally biased region" description="Basic and acidic residues" evidence="3">
    <location>
        <begin position="64"/>
        <end position="188"/>
    </location>
</feature>
<keyword evidence="7" id="KW-1185">Reference proteome</keyword>
<feature type="compositionally biased region" description="Low complexity" evidence="3">
    <location>
        <begin position="714"/>
        <end position="723"/>
    </location>
</feature>
<feature type="region of interest" description="Disordered" evidence="3">
    <location>
        <begin position="59"/>
        <end position="219"/>
    </location>
</feature>